<dbReference type="PANTHER" id="PTHR34219">
    <property type="entry name" value="IRON-REGULATED INNER MEMBRANE PROTEIN-RELATED"/>
    <property type="match status" value="1"/>
</dbReference>
<reference evidence="2 3" key="1">
    <citation type="submission" date="2019-07" db="EMBL/GenBank/DDBJ databases">
        <title>Whole genome shotgun sequence of Reyranella soli NBRC 108950.</title>
        <authorList>
            <person name="Hosoyama A."/>
            <person name="Uohara A."/>
            <person name="Ohji S."/>
            <person name="Ichikawa N."/>
        </authorList>
    </citation>
    <scope>NUCLEOTIDE SEQUENCE [LARGE SCALE GENOMIC DNA]</scope>
    <source>
        <strain evidence="2 3">NBRC 108950</strain>
    </source>
</reference>
<feature type="transmembrane region" description="Helical" evidence="1">
    <location>
        <begin position="150"/>
        <end position="174"/>
    </location>
</feature>
<feature type="transmembrane region" description="Helical" evidence="1">
    <location>
        <begin position="195"/>
        <end position="216"/>
    </location>
</feature>
<feature type="transmembrane region" description="Helical" evidence="1">
    <location>
        <begin position="343"/>
        <end position="364"/>
    </location>
</feature>
<name>A0A512N688_9HYPH</name>
<evidence type="ECO:0000256" key="1">
    <source>
        <dbReference type="SAM" id="Phobius"/>
    </source>
</evidence>
<evidence type="ECO:0000313" key="3">
    <source>
        <dbReference type="Proteomes" id="UP000321058"/>
    </source>
</evidence>
<dbReference type="RefSeq" id="WP_147147971.1">
    <property type="nucleotide sequence ID" value="NZ_BKAJ01000030.1"/>
</dbReference>
<dbReference type="EMBL" id="BKAJ01000030">
    <property type="protein sequence ID" value="GEP54443.1"/>
    <property type="molecule type" value="Genomic_DNA"/>
</dbReference>
<comment type="caution">
    <text evidence="2">The sequence shown here is derived from an EMBL/GenBank/DDBJ whole genome shotgun (WGS) entry which is preliminary data.</text>
</comment>
<dbReference type="PANTHER" id="PTHR34219:SF3">
    <property type="entry name" value="BLL7967 PROTEIN"/>
    <property type="match status" value="1"/>
</dbReference>
<dbReference type="OrthoDB" id="6307929at2"/>
<keyword evidence="3" id="KW-1185">Reference proteome</keyword>
<accession>A0A512N688</accession>
<gene>
    <name evidence="2" type="ORF">RSO01_16090</name>
</gene>
<dbReference type="AlphaFoldDB" id="A0A512N688"/>
<dbReference type="Pfam" id="PF03929">
    <property type="entry name" value="PepSY_TM"/>
    <property type="match status" value="1"/>
</dbReference>
<protein>
    <submittedName>
        <fullName evidence="2">Membrane protein</fullName>
    </submittedName>
</protein>
<dbReference type="Proteomes" id="UP000321058">
    <property type="component" value="Unassembled WGS sequence"/>
</dbReference>
<keyword evidence="1" id="KW-0472">Membrane</keyword>
<feature type="transmembrane region" description="Helical" evidence="1">
    <location>
        <begin position="12"/>
        <end position="36"/>
    </location>
</feature>
<dbReference type="InterPro" id="IPR005625">
    <property type="entry name" value="PepSY-ass_TM"/>
</dbReference>
<organism evidence="2 3">
    <name type="scientific">Reyranella soli</name>
    <dbReference type="NCBI Taxonomy" id="1230389"/>
    <lineage>
        <taxon>Bacteria</taxon>
        <taxon>Pseudomonadati</taxon>
        <taxon>Pseudomonadota</taxon>
        <taxon>Alphaproteobacteria</taxon>
        <taxon>Hyphomicrobiales</taxon>
        <taxon>Reyranellaceae</taxon>
        <taxon>Reyranella</taxon>
    </lineage>
</organism>
<keyword evidence="1" id="KW-1133">Transmembrane helix</keyword>
<keyword evidence="1" id="KW-0812">Transmembrane</keyword>
<proteinExistence type="predicted"/>
<evidence type="ECO:0000313" key="2">
    <source>
        <dbReference type="EMBL" id="GEP54443.1"/>
    </source>
</evidence>
<sequence>MNVRSLRRWAAVHKWTSLVCAVFLLLFCLTGLPLIFKHELRELLSQDPPYAALPADTPRASLDTIGAAARRRHPDHVPMFVFVDDDEPKVTVGMLPSPTALPTQTRLLKFDARTGELLKETEPAETSGPDFLDIMLRLHRDLFAGLPGELFLGAIGLVFAASVVSGVVLYAPFMRRLEFGTVRWRRGRRLRWLDLHNLMGIATMAWVLVVGVTGVLNELSRPLFLLYQRTDVQAMLAPHRGRPVPPLDRLSSVEAAYTLVQRELPGRTPTSVVFPNNRVGSPHHYLVWTKGSSPLTSRLFTPVLIDAERGELAMVVDLPWYLRAIQVSRPLHFGDYGGLPLKVIWFVLDLITIVVLASGLYLWLSRRRSPIEAQLAELEGVADEA</sequence>